<evidence type="ECO:0000256" key="1">
    <source>
        <dbReference type="SAM" id="SignalP"/>
    </source>
</evidence>
<evidence type="ECO:0000313" key="2">
    <source>
        <dbReference type="EMBL" id="MQA53964.1"/>
    </source>
</evidence>
<proteinExistence type="predicted"/>
<sequence length="224" mass="23190">MNPSLRCCVALAALFLGLDASAGPIALYPTGPARDSAYLRLVNVADTPLTLTPEGTGTALVLSAAEPVSAFIAVPGGQPLKGLLSRDGQQSALEIEVAAGDFTTVFALAAGQGIRQLAINETFELPNQLKASLALFNADPSCLAPRINLAGRDLDLFQKAAPGNPRRQELNPRGELAVQLNCDGRDSGPVVQLGALQAGQRYSLLLLPSTAGPRLLAVTDSSAH</sequence>
<protein>
    <submittedName>
        <fullName evidence="2">Cell division protein FtsQ</fullName>
    </submittedName>
</protein>
<gene>
    <name evidence="2" type="ORF">GDH07_11635</name>
</gene>
<dbReference type="Proteomes" id="UP000486534">
    <property type="component" value="Unassembled WGS sequence"/>
</dbReference>
<reference evidence="2 3" key="1">
    <citation type="submission" date="2019-10" db="EMBL/GenBank/DDBJ databases">
        <title>Pseudomonas dajingensis sp. nov., isolated from the profound head ulcers of farmed Murray cod (Maccullochella peelii peelii).</title>
        <authorList>
            <person name="Liu Y."/>
        </authorList>
    </citation>
    <scope>NUCLEOTIDE SEQUENCE [LARGE SCALE GENOMIC DNA]</scope>
    <source>
        <strain evidence="2 3">MC042</strain>
    </source>
</reference>
<name>A0A7X1PKQ1_9PSED</name>
<dbReference type="GO" id="GO:0051301">
    <property type="term" value="P:cell division"/>
    <property type="evidence" value="ECO:0007669"/>
    <property type="project" value="UniProtKB-KW"/>
</dbReference>
<dbReference type="AlphaFoldDB" id="A0A7X1PKQ1"/>
<feature type="chain" id="PRO_5030826270" evidence="1">
    <location>
        <begin position="23"/>
        <end position="224"/>
    </location>
</feature>
<dbReference type="RefSeq" id="WP_152897615.1">
    <property type="nucleotide sequence ID" value="NZ_CP191492.1"/>
</dbReference>
<feature type="signal peptide" evidence="1">
    <location>
        <begin position="1"/>
        <end position="22"/>
    </location>
</feature>
<evidence type="ECO:0000313" key="3">
    <source>
        <dbReference type="Proteomes" id="UP000486534"/>
    </source>
</evidence>
<keyword evidence="2" id="KW-0131">Cell cycle</keyword>
<comment type="caution">
    <text evidence="2">The sequence shown here is derived from an EMBL/GenBank/DDBJ whole genome shotgun (WGS) entry which is preliminary data.</text>
</comment>
<keyword evidence="1" id="KW-0732">Signal</keyword>
<organism evidence="2 3">
    <name type="scientific">Pseudomonas piscis</name>
    <dbReference type="NCBI Taxonomy" id="2614538"/>
    <lineage>
        <taxon>Bacteria</taxon>
        <taxon>Pseudomonadati</taxon>
        <taxon>Pseudomonadota</taxon>
        <taxon>Gammaproteobacteria</taxon>
        <taxon>Pseudomonadales</taxon>
        <taxon>Pseudomonadaceae</taxon>
        <taxon>Pseudomonas</taxon>
    </lineage>
</organism>
<keyword evidence="2" id="KW-0132">Cell division</keyword>
<accession>A0A7X1PKQ1</accession>
<dbReference type="EMBL" id="WHUV01000002">
    <property type="protein sequence ID" value="MQA53964.1"/>
    <property type="molecule type" value="Genomic_DNA"/>
</dbReference>